<evidence type="ECO:0008006" key="4">
    <source>
        <dbReference type="Google" id="ProtNLM"/>
    </source>
</evidence>
<proteinExistence type="inferred from homology"/>
<comment type="similarity">
    <text evidence="1">Belongs to the HyuE racemase family.</text>
</comment>
<dbReference type="GO" id="GO:0047661">
    <property type="term" value="F:amino-acid racemase activity"/>
    <property type="evidence" value="ECO:0007669"/>
    <property type="project" value="InterPro"/>
</dbReference>
<dbReference type="EMBL" id="BMMF01000006">
    <property type="protein sequence ID" value="GGK36759.1"/>
    <property type="molecule type" value="Genomic_DNA"/>
</dbReference>
<evidence type="ECO:0000256" key="1">
    <source>
        <dbReference type="ARBA" id="ARBA00038414"/>
    </source>
</evidence>
<evidence type="ECO:0000313" key="3">
    <source>
        <dbReference type="Proteomes" id="UP000600449"/>
    </source>
</evidence>
<dbReference type="InterPro" id="IPR053714">
    <property type="entry name" value="Iso_Racemase_Enz_sf"/>
</dbReference>
<accession>A0A917Q8T3</accession>
<dbReference type="RefSeq" id="WP_188913324.1">
    <property type="nucleotide sequence ID" value="NZ_BMMF01000006.1"/>
</dbReference>
<gene>
    <name evidence="2" type="ORF">GCM10011322_24700</name>
</gene>
<dbReference type="Proteomes" id="UP000600449">
    <property type="component" value="Unassembled WGS sequence"/>
</dbReference>
<dbReference type="Pfam" id="PF01177">
    <property type="entry name" value="Asp_Glu_race"/>
    <property type="match status" value="1"/>
</dbReference>
<name>A0A917Q8T3_9HYPH</name>
<evidence type="ECO:0000313" key="2">
    <source>
        <dbReference type="EMBL" id="GGK36759.1"/>
    </source>
</evidence>
<reference evidence="2 3" key="1">
    <citation type="journal article" date="2014" name="Int. J. Syst. Evol. Microbiol.">
        <title>Complete genome sequence of Corynebacterium casei LMG S-19264T (=DSM 44701T), isolated from a smear-ripened cheese.</title>
        <authorList>
            <consortium name="US DOE Joint Genome Institute (JGI-PGF)"/>
            <person name="Walter F."/>
            <person name="Albersmeier A."/>
            <person name="Kalinowski J."/>
            <person name="Ruckert C."/>
        </authorList>
    </citation>
    <scope>NUCLEOTIDE SEQUENCE [LARGE SCALE GENOMIC DNA]</scope>
    <source>
        <strain evidence="2 3">CGMCC 1.9161</strain>
    </source>
</reference>
<dbReference type="InterPro" id="IPR052186">
    <property type="entry name" value="Hydantoin_racemase-like"/>
</dbReference>
<organism evidence="2 3">
    <name type="scientific">Salinarimonas ramus</name>
    <dbReference type="NCBI Taxonomy" id="690164"/>
    <lineage>
        <taxon>Bacteria</taxon>
        <taxon>Pseudomonadati</taxon>
        <taxon>Pseudomonadota</taxon>
        <taxon>Alphaproteobacteria</taxon>
        <taxon>Hyphomicrobiales</taxon>
        <taxon>Salinarimonadaceae</taxon>
        <taxon>Salinarimonas</taxon>
    </lineage>
</organism>
<dbReference type="Gene3D" id="3.40.50.12500">
    <property type="match status" value="1"/>
</dbReference>
<dbReference type="InterPro" id="IPR015942">
    <property type="entry name" value="Asp/Glu/hydantoin_racemase"/>
</dbReference>
<dbReference type="AlphaFoldDB" id="A0A917Q8T3"/>
<sequence>MSTDARILVVNPNSNEAVTAGLAEALAGYVLPGGPRIDCVTLREGPFNIETQADIESVVLPLARLVAHEKPTATVIACFSDPGVQGCREATRGPVFGMREAGILAALARADRFGIIAVQTRSIRRHLRAVREIGVTDRLAGDRALEITVADAAADDRAFARLVEVGRTLRDIDGAEALVLGCAGMARHRAPLEAELGVPIIEPVQAAVGMALGAILAR</sequence>
<protein>
    <recommendedName>
        <fullName evidence="4">Asp/Glu/hydantoin racemase</fullName>
    </recommendedName>
</protein>
<keyword evidence="3" id="KW-1185">Reference proteome</keyword>
<dbReference type="PANTHER" id="PTHR28047:SF5">
    <property type="entry name" value="PROTEIN DCG1"/>
    <property type="match status" value="1"/>
</dbReference>
<dbReference type="PANTHER" id="PTHR28047">
    <property type="entry name" value="PROTEIN DCG1"/>
    <property type="match status" value="1"/>
</dbReference>
<comment type="caution">
    <text evidence="2">The sequence shown here is derived from an EMBL/GenBank/DDBJ whole genome shotgun (WGS) entry which is preliminary data.</text>
</comment>